<dbReference type="AlphaFoldDB" id="A0A9D0Z1E4"/>
<feature type="transmembrane region" description="Helical" evidence="6">
    <location>
        <begin position="231"/>
        <end position="258"/>
    </location>
</feature>
<keyword evidence="2 6" id="KW-1003">Cell membrane</keyword>
<evidence type="ECO:0000256" key="1">
    <source>
        <dbReference type="ARBA" id="ARBA00004651"/>
    </source>
</evidence>
<feature type="domain" description="ABC3 transporter permease C-terminal" evidence="7">
    <location>
        <begin position="59"/>
        <end position="178"/>
    </location>
</feature>
<dbReference type="InterPro" id="IPR052536">
    <property type="entry name" value="ABC-4_Integral_Memb_Prot"/>
</dbReference>
<reference evidence="8" key="1">
    <citation type="submission" date="2020-10" db="EMBL/GenBank/DDBJ databases">
        <authorList>
            <person name="Gilroy R."/>
        </authorList>
    </citation>
    <scope>NUCLEOTIDE SEQUENCE</scope>
    <source>
        <strain evidence="8">CHK165-10780</strain>
    </source>
</reference>
<evidence type="ECO:0000259" key="7">
    <source>
        <dbReference type="Pfam" id="PF02687"/>
    </source>
</evidence>
<dbReference type="EMBL" id="DVFU01000061">
    <property type="protein sequence ID" value="HIQ64695.1"/>
    <property type="molecule type" value="Genomic_DNA"/>
</dbReference>
<accession>A0A9D0Z1E4</accession>
<organism evidence="8 9">
    <name type="scientific">Candidatus Faecenecus gallistercoris</name>
    <dbReference type="NCBI Taxonomy" id="2840793"/>
    <lineage>
        <taxon>Bacteria</taxon>
        <taxon>Bacillati</taxon>
        <taxon>Bacillota</taxon>
        <taxon>Bacillota incertae sedis</taxon>
        <taxon>Candidatus Faecenecus</taxon>
    </lineage>
</organism>
<dbReference type="PANTHER" id="PTHR46795:SF3">
    <property type="entry name" value="ABC TRANSPORTER PERMEASE"/>
    <property type="match status" value="1"/>
</dbReference>
<feature type="transmembrane region" description="Helical" evidence="6">
    <location>
        <begin position="17"/>
        <end position="36"/>
    </location>
</feature>
<feature type="transmembrane region" description="Helical" evidence="6">
    <location>
        <begin position="56"/>
        <end position="76"/>
    </location>
</feature>
<dbReference type="PIRSF" id="PIRSF018968">
    <property type="entry name" value="ABC_permease_BceB"/>
    <property type="match status" value="1"/>
</dbReference>
<proteinExistence type="inferred from homology"/>
<evidence type="ECO:0000256" key="6">
    <source>
        <dbReference type="PIRNR" id="PIRNR018968"/>
    </source>
</evidence>
<evidence type="ECO:0000256" key="5">
    <source>
        <dbReference type="ARBA" id="ARBA00023136"/>
    </source>
</evidence>
<feature type="transmembrane region" description="Helical" evidence="6">
    <location>
        <begin position="109"/>
        <end position="133"/>
    </location>
</feature>
<evidence type="ECO:0000256" key="3">
    <source>
        <dbReference type="ARBA" id="ARBA00022692"/>
    </source>
</evidence>
<keyword evidence="6" id="KW-0813">Transport</keyword>
<feature type="transmembrane region" description="Helical" evidence="6">
    <location>
        <begin position="587"/>
        <end position="606"/>
    </location>
</feature>
<name>A0A9D0Z1E4_9FIRM</name>
<comment type="subcellular location">
    <subcellularLocation>
        <location evidence="1 6">Cell membrane</location>
        <topology evidence="1 6">Multi-pass membrane protein</topology>
    </subcellularLocation>
</comment>
<dbReference type="Proteomes" id="UP000886725">
    <property type="component" value="Unassembled WGS sequence"/>
</dbReference>
<protein>
    <submittedName>
        <fullName evidence="8">ABC transporter permease</fullName>
    </submittedName>
</protein>
<dbReference type="PANTHER" id="PTHR46795">
    <property type="entry name" value="ABC TRANSPORTER PERMEASE-RELATED-RELATED"/>
    <property type="match status" value="1"/>
</dbReference>
<keyword evidence="4 6" id="KW-1133">Transmembrane helix</keyword>
<feature type="transmembrane region" description="Helical" evidence="6">
    <location>
        <begin position="528"/>
        <end position="553"/>
    </location>
</feature>
<comment type="caution">
    <text evidence="8">The sequence shown here is derived from an EMBL/GenBank/DDBJ whole genome shotgun (WGS) entry which is preliminary data.</text>
</comment>
<keyword evidence="3 6" id="KW-0812">Transmembrane</keyword>
<dbReference type="GO" id="GO:0005886">
    <property type="term" value="C:plasma membrane"/>
    <property type="evidence" value="ECO:0007669"/>
    <property type="project" value="UniProtKB-SubCell"/>
</dbReference>
<gene>
    <name evidence="8" type="ORF">IAC85_03040</name>
</gene>
<feature type="transmembrane region" description="Helical" evidence="6">
    <location>
        <begin position="202"/>
        <end position="219"/>
    </location>
</feature>
<keyword evidence="5 6" id="KW-0472">Membrane</keyword>
<evidence type="ECO:0000256" key="2">
    <source>
        <dbReference type="ARBA" id="ARBA00022475"/>
    </source>
</evidence>
<dbReference type="GO" id="GO:0055085">
    <property type="term" value="P:transmembrane transport"/>
    <property type="evidence" value="ECO:0007669"/>
    <property type="project" value="UniProtKB-UniRule"/>
</dbReference>
<dbReference type="InterPro" id="IPR027022">
    <property type="entry name" value="ABC_permease_BceB-typ"/>
</dbReference>
<sequence>MLSKLAFRNVKRSAKDYVIYLITVTLAFSFIFAFNLMGNSKEILNLCDVMNNFASVMYFVNAFIIVVVCFLINYTVKFMFSKRSKEFGTYMLLGIKKKKISKMFTFENIILGFFSLFISIPIGYIFSLFMSFIVTRMFELDSIVKITFNLNSVLLLLFYFVLIYLFVLFLARHRIKKVKIYDLLYLEKQNEEKRFKKNKVRNVAFIVSFIIGVVAMFLFDGQFKGMGTEPSFGIIFLCIILIIISIYGVAITLSDFILKIVLKNKKIKYSKDNLFIARTFSSKVKTMSFTLGTLTVLITFTLIALNLSSLFKGMFDYQLEYSAPYDISIHADEEDIPEYLKIIEDNYTIEDKLIYNGYSEPNNNIGKLLNEERGWRETDQVIKLSDYNKLLELKGDKKVTLKDDEYLLHITKELKDNLEDKKEISHITLANGKTLKQKEIKSEGYTYAWGMGYGFVVVVPDEAVDGLTIEETRLIVNTKEETTEEFAKELTSYIAPDICNETIDGETVCYSLANITIRGQEKANNNGFVTITSFVCFYIAFIFIAVVGTILAIQSLSDSTKYQYRYRVLSKLGVRDEVLNKTIFKQLFAFFIFPVFYPLIISFVTVTSLNKIFNIVLVTDTVYLVYYFINIIIFVLIYIIYFLATYFGFKRNIERN</sequence>
<evidence type="ECO:0000313" key="8">
    <source>
        <dbReference type="EMBL" id="HIQ64695.1"/>
    </source>
</evidence>
<evidence type="ECO:0000313" key="9">
    <source>
        <dbReference type="Proteomes" id="UP000886725"/>
    </source>
</evidence>
<dbReference type="Pfam" id="PF02687">
    <property type="entry name" value="FtsX"/>
    <property type="match status" value="1"/>
</dbReference>
<comment type="similarity">
    <text evidence="6">Belongs to the ABC-4 integral membrane protein family.</text>
</comment>
<feature type="transmembrane region" description="Helical" evidence="6">
    <location>
        <begin position="626"/>
        <end position="649"/>
    </location>
</feature>
<feature type="transmembrane region" description="Helical" evidence="6">
    <location>
        <begin position="288"/>
        <end position="311"/>
    </location>
</feature>
<dbReference type="InterPro" id="IPR003838">
    <property type="entry name" value="ABC3_permease_C"/>
</dbReference>
<feature type="transmembrane region" description="Helical" evidence="6">
    <location>
        <begin position="153"/>
        <end position="171"/>
    </location>
</feature>
<reference evidence="8" key="2">
    <citation type="journal article" date="2021" name="PeerJ">
        <title>Extensive microbial diversity within the chicken gut microbiome revealed by metagenomics and culture.</title>
        <authorList>
            <person name="Gilroy R."/>
            <person name="Ravi A."/>
            <person name="Getino M."/>
            <person name="Pursley I."/>
            <person name="Horton D.L."/>
            <person name="Alikhan N.F."/>
            <person name="Baker D."/>
            <person name="Gharbi K."/>
            <person name="Hall N."/>
            <person name="Watson M."/>
            <person name="Adriaenssens E.M."/>
            <person name="Foster-Nyarko E."/>
            <person name="Jarju S."/>
            <person name="Secka A."/>
            <person name="Antonio M."/>
            <person name="Oren A."/>
            <person name="Chaudhuri R.R."/>
            <person name="La Ragione R."/>
            <person name="Hildebrand F."/>
            <person name="Pallen M.J."/>
        </authorList>
    </citation>
    <scope>NUCLEOTIDE SEQUENCE</scope>
    <source>
        <strain evidence="8">CHK165-10780</strain>
    </source>
</reference>
<evidence type="ECO:0000256" key="4">
    <source>
        <dbReference type="ARBA" id="ARBA00022989"/>
    </source>
</evidence>